<gene>
    <name evidence="1" type="ORF">GPUH_LOCUS20488</name>
</gene>
<proteinExistence type="predicted"/>
<accession>A0A183EHP5</accession>
<dbReference type="AlphaFoldDB" id="A0A183EHP5"/>
<organism evidence="3">
    <name type="scientific">Gongylonema pulchrum</name>
    <dbReference type="NCBI Taxonomy" id="637853"/>
    <lineage>
        <taxon>Eukaryota</taxon>
        <taxon>Metazoa</taxon>
        <taxon>Ecdysozoa</taxon>
        <taxon>Nematoda</taxon>
        <taxon>Chromadorea</taxon>
        <taxon>Rhabditida</taxon>
        <taxon>Spirurina</taxon>
        <taxon>Spiruromorpha</taxon>
        <taxon>Spiruroidea</taxon>
        <taxon>Gongylonematidae</taxon>
        <taxon>Gongylonema</taxon>
    </lineage>
</organism>
<protein>
    <submittedName>
        <fullName evidence="1 3">Uncharacterized protein</fullName>
    </submittedName>
</protein>
<dbReference type="Proteomes" id="UP000271098">
    <property type="component" value="Unassembled WGS sequence"/>
</dbReference>
<dbReference type="EMBL" id="UYRT01090524">
    <property type="protein sequence ID" value="VDN36154.1"/>
    <property type="molecule type" value="Genomic_DNA"/>
</dbReference>
<reference evidence="1 2" key="2">
    <citation type="submission" date="2018-11" db="EMBL/GenBank/DDBJ databases">
        <authorList>
            <consortium name="Pathogen Informatics"/>
        </authorList>
    </citation>
    <scope>NUCLEOTIDE SEQUENCE [LARGE SCALE GENOMIC DNA]</scope>
</reference>
<name>A0A183EHP5_9BILA</name>
<evidence type="ECO:0000313" key="2">
    <source>
        <dbReference type="Proteomes" id="UP000271098"/>
    </source>
</evidence>
<evidence type="ECO:0000313" key="1">
    <source>
        <dbReference type="EMBL" id="VDN36154.1"/>
    </source>
</evidence>
<evidence type="ECO:0000313" key="3">
    <source>
        <dbReference type="WBParaSite" id="GPUH_0002051101-mRNA-1"/>
    </source>
</evidence>
<sequence length="73" mass="8333">MVTVETGWRVSQMDRCSSDCRREAANQFPVAVLGSFRIALATCTSSLIHHQRPHSRRALRAEERRLLLPKART</sequence>
<keyword evidence="2" id="KW-1185">Reference proteome</keyword>
<dbReference type="WBParaSite" id="GPUH_0002051101-mRNA-1">
    <property type="protein sequence ID" value="GPUH_0002051101-mRNA-1"/>
    <property type="gene ID" value="GPUH_0002051101"/>
</dbReference>
<reference evidence="3" key="1">
    <citation type="submission" date="2016-06" db="UniProtKB">
        <authorList>
            <consortium name="WormBaseParasite"/>
        </authorList>
    </citation>
    <scope>IDENTIFICATION</scope>
</reference>